<comment type="caution">
    <text evidence="1">The sequence shown here is derived from an EMBL/GenBank/DDBJ whole genome shotgun (WGS) entry which is preliminary data.</text>
</comment>
<protein>
    <submittedName>
        <fullName evidence="1">Uncharacterized protein</fullName>
    </submittedName>
</protein>
<reference evidence="1 2" key="1">
    <citation type="submission" date="2021-06" db="EMBL/GenBank/DDBJ databases">
        <title>Caerostris extrusa draft genome.</title>
        <authorList>
            <person name="Kono N."/>
            <person name="Arakawa K."/>
        </authorList>
    </citation>
    <scope>NUCLEOTIDE SEQUENCE [LARGE SCALE GENOMIC DNA]</scope>
</reference>
<proteinExistence type="predicted"/>
<evidence type="ECO:0000313" key="2">
    <source>
        <dbReference type="Proteomes" id="UP001054945"/>
    </source>
</evidence>
<keyword evidence="2" id="KW-1185">Reference proteome</keyword>
<evidence type="ECO:0000313" key="1">
    <source>
        <dbReference type="EMBL" id="GIY12287.1"/>
    </source>
</evidence>
<gene>
    <name evidence="1" type="ORF">CEXT_356901</name>
</gene>
<dbReference type="AlphaFoldDB" id="A0AAV4QW07"/>
<accession>A0AAV4QW07</accession>
<sequence>MGKDLFPVMNCDHYHIKKSNNHVKPLAEDQLGSKKYNQKINLVLTSMLRFSTFSHVTHDAGAPREYEFLLVVAFFPTVGIAKIRPINCPYETPEKKKFKRIEEI</sequence>
<dbReference type="Proteomes" id="UP001054945">
    <property type="component" value="Unassembled WGS sequence"/>
</dbReference>
<name>A0AAV4QW07_CAEEX</name>
<dbReference type="EMBL" id="BPLR01006769">
    <property type="protein sequence ID" value="GIY12287.1"/>
    <property type="molecule type" value="Genomic_DNA"/>
</dbReference>
<organism evidence="1 2">
    <name type="scientific">Caerostris extrusa</name>
    <name type="common">Bark spider</name>
    <name type="synonym">Caerostris bankana</name>
    <dbReference type="NCBI Taxonomy" id="172846"/>
    <lineage>
        <taxon>Eukaryota</taxon>
        <taxon>Metazoa</taxon>
        <taxon>Ecdysozoa</taxon>
        <taxon>Arthropoda</taxon>
        <taxon>Chelicerata</taxon>
        <taxon>Arachnida</taxon>
        <taxon>Araneae</taxon>
        <taxon>Araneomorphae</taxon>
        <taxon>Entelegynae</taxon>
        <taxon>Araneoidea</taxon>
        <taxon>Araneidae</taxon>
        <taxon>Caerostris</taxon>
    </lineage>
</organism>